<dbReference type="GO" id="GO:0019888">
    <property type="term" value="F:protein phosphatase regulator activity"/>
    <property type="evidence" value="ECO:0007669"/>
    <property type="project" value="TreeGrafter"/>
</dbReference>
<dbReference type="STRING" id="244447.ENSCSEP00000019737"/>
<feature type="region of interest" description="Disordered" evidence="2">
    <location>
        <begin position="112"/>
        <end position="133"/>
    </location>
</feature>
<feature type="compositionally biased region" description="Acidic residues" evidence="2">
    <location>
        <begin position="207"/>
        <end position="217"/>
    </location>
</feature>
<evidence type="ECO:0000256" key="2">
    <source>
        <dbReference type="SAM" id="MobiDB-lite"/>
    </source>
</evidence>
<dbReference type="PANTHER" id="PTHR16489:SF11">
    <property type="entry name" value="PROTEIN PHOSPHATASE 1 REGULATORY SUBUNIT 15B"/>
    <property type="match status" value="1"/>
</dbReference>
<feature type="compositionally biased region" description="Basic and acidic residues" evidence="2">
    <location>
        <begin position="293"/>
        <end position="303"/>
    </location>
</feature>
<dbReference type="GO" id="GO:0034976">
    <property type="term" value="P:response to endoplasmic reticulum stress"/>
    <property type="evidence" value="ECO:0007669"/>
    <property type="project" value="TreeGrafter"/>
</dbReference>
<evidence type="ECO:0000313" key="4">
    <source>
        <dbReference type="Ensembl" id="ENSCSEP00000019737.1"/>
    </source>
</evidence>
<comment type="similarity">
    <text evidence="1">Belongs to the PPP1R15 family.</text>
</comment>
<organism evidence="4 5">
    <name type="scientific">Cynoglossus semilaevis</name>
    <name type="common">Tongue sole</name>
    <dbReference type="NCBI Taxonomy" id="244447"/>
    <lineage>
        <taxon>Eukaryota</taxon>
        <taxon>Metazoa</taxon>
        <taxon>Chordata</taxon>
        <taxon>Craniata</taxon>
        <taxon>Vertebrata</taxon>
        <taxon>Euteleostomi</taxon>
        <taxon>Actinopterygii</taxon>
        <taxon>Neopterygii</taxon>
        <taxon>Teleostei</taxon>
        <taxon>Neoteleostei</taxon>
        <taxon>Acanthomorphata</taxon>
        <taxon>Carangaria</taxon>
        <taxon>Pleuronectiformes</taxon>
        <taxon>Pleuronectoidei</taxon>
        <taxon>Cynoglossidae</taxon>
        <taxon>Cynoglossinae</taxon>
        <taxon>Cynoglossus</taxon>
    </lineage>
</organism>
<feature type="region of interest" description="Disordered" evidence="2">
    <location>
        <begin position="195"/>
        <end position="219"/>
    </location>
</feature>
<evidence type="ECO:0000313" key="5">
    <source>
        <dbReference type="Proteomes" id="UP000265120"/>
    </source>
</evidence>
<feature type="domain" description="Protein phosphatase 1 regulatory subunit 15A/B C-terminal" evidence="3">
    <location>
        <begin position="247"/>
        <end position="339"/>
    </location>
</feature>
<dbReference type="Ensembl" id="ENSCSET00000019976.1">
    <property type="protein sequence ID" value="ENSCSEP00000019737.1"/>
    <property type="gene ID" value="ENSCSEG00000012598.1"/>
</dbReference>
<dbReference type="GO" id="GO:0000164">
    <property type="term" value="C:protein phosphatase type 1 complex"/>
    <property type="evidence" value="ECO:0007669"/>
    <property type="project" value="TreeGrafter"/>
</dbReference>
<feature type="domain" description="Protein phosphatase 1 regulatory subunit 15A/B C-terminal" evidence="3">
    <location>
        <begin position="348"/>
        <end position="393"/>
    </location>
</feature>
<feature type="compositionally biased region" description="Acidic residues" evidence="2">
    <location>
        <begin position="259"/>
        <end position="273"/>
    </location>
</feature>
<dbReference type="PANTHER" id="PTHR16489">
    <property type="entry name" value="GH11727P"/>
    <property type="match status" value="1"/>
</dbReference>
<evidence type="ECO:0000256" key="1">
    <source>
        <dbReference type="ARBA" id="ARBA00010161"/>
    </source>
</evidence>
<dbReference type="GeneTree" id="ENSGT01120000272587"/>
<protein>
    <recommendedName>
        <fullName evidence="3">Protein phosphatase 1 regulatory subunit 15A/B C-terminal domain-containing protein</fullName>
    </recommendedName>
</protein>
<keyword evidence="5" id="KW-1185">Reference proteome</keyword>
<dbReference type="Pfam" id="PF10488">
    <property type="entry name" value="PP1c_bdg"/>
    <property type="match status" value="2"/>
</dbReference>
<feature type="region of interest" description="Disordered" evidence="2">
    <location>
        <begin position="406"/>
        <end position="430"/>
    </location>
</feature>
<dbReference type="InParanoid" id="A0A3P8VZK7"/>
<dbReference type="AlphaFoldDB" id="A0A3P8VZK7"/>
<sequence>MRDLGIESVEEIEIKFQENQSRIVSSAKSFLTQALLNSVAQETRPSVGMDWLKVRTGESRTRWSSIWAGEENSRPEHLAKTEGRTGTELVCPQQQLWTKTKDRRVAFVGENTGVSDNNASQCHNDTDTDGVQNPERSMAEELLQISGRITSEPDNGYSSLEDDLILMSRLLTATREAKPCQLRDDHNTNLEEKCCQGETSSSANADEKDEQEQEEGPAELVSVTVGPAPQCQNKAIAFIMGCPCSDEDDDSSTQSDNSDSSDEDEDDDDDGFDSEGSSELSSSSDEDDEDSSGSDKEQESEADRLWNSLCHSLDPYNPRNFTAMQQSSGTSLRTISTDNVSSPAASLQPGQDSWDDSTSASEVDESESLLLWTTFSSSDPYNPLHFQAPQRTCRPGRTTALSAQVKRSQPGPTLCPRHSPTTAGQGQEDRLDSGFSELTVYGASTKKVSVNLSYNNCFQKPTISNHSDVATAFSFFT</sequence>
<reference evidence="4 5" key="1">
    <citation type="journal article" date="2014" name="Nat. Genet.">
        <title>Whole-genome sequence of a flatfish provides insights into ZW sex chromosome evolution and adaptation to a benthic lifestyle.</title>
        <authorList>
            <person name="Chen S."/>
            <person name="Zhang G."/>
            <person name="Shao C."/>
            <person name="Huang Q."/>
            <person name="Liu G."/>
            <person name="Zhang P."/>
            <person name="Song W."/>
            <person name="An N."/>
            <person name="Chalopin D."/>
            <person name="Volff J.N."/>
            <person name="Hong Y."/>
            <person name="Li Q."/>
            <person name="Sha Z."/>
            <person name="Zhou H."/>
            <person name="Xie M."/>
            <person name="Yu Q."/>
            <person name="Liu Y."/>
            <person name="Xiang H."/>
            <person name="Wang N."/>
            <person name="Wu K."/>
            <person name="Yang C."/>
            <person name="Zhou Q."/>
            <person name="Liao X."/>
            <person name="Yang L."/>
            <person name="Hu Q."/>
            <person name="Zhang J."/>
            <person name="Meng L."/>
            <person name="Jin L."/>
            <person name="Tian Y."/>
            <person name="Lian J."/>
            <person name="Yang J."/>
            <person name="Miao G."/>
            <person name="Liu S."/>
            <person name="Liang Z."/>
            <person name="Yan F."/>
            <person name="Li Y."/>
            <person name="Sun B."/>
            <person name="Zhang H."/>
            <person name="Zhang J."/>
            <person name="Zhu Y."/>
            <person name="Du M."/>
            <person name="Zhao Y."/>
            <person name="Schartl M."/>
            <person name="Tang Q."/>
            <person name="Wang J."/>
        </authorList>
    </citation>
    <scope>NUCLEOTIDE SEQUENCE</scope>
</reference>
<reference evidence="4" key="3">
    <citation type="submission" date="2025-09" db="UniProtKB">
        <authorList>
            <consortium name="Ensembl"/>
        </authorList>
    </citation>
    <scope>IDENTIFICATION</scope>
</reference>
<dbReference type="GO" id="GO:0051246">
    <property type="term" value="P:regulation of protein metabolic process"/>
    <property type="evidence" value="ECO:0007669"/>
    <property type="project" value="UniProtKB-ARBA"/>
</dbReference>
<name>A0A3P8VZK7_CYNSE</name>
<dbReference type="InterPro" id="IPR019523">
    <property type="entry name" value="Prot_Pase1_reg-su15A/B_C"/>
</dbReference>
<accession>A0A3P8VZK7</accession>
<proteinExistence type="inferred from homology"/>
<dbReference type="GO" id="GO:0005783">
    <property type="term" value="C:endoplasmic reticulum"/>
    <property type="evidence" value="ECO:0007669"/>
    <property type="project" value="TreeGrafter"/>
</dbReference>
<feature type="compositionally biased region" description="Low complexity" evidence="2">
    <location>
        <begin position="274"/>
        <end position="283"/>
    </location>
</feature>
<evidence type="ECO:0000259" key="3">
    <source>
        <dbReference type="Pfam" id="PF10488"/>
    </source>
</evidence>
<reference evidence="4" key="2">
    <citation type="submission" date="2025-08" db="UniProtKB">
        <authorList>
            <consortium name="Ensembl"/>
        </authorList>
    </citation>
    <scope>IDENTIFICATION</scope>
</reference>
<dbReference type="InterPro" id="IPR051254">
    <property type="entry name" value="PPP1R15"/>
</dbReference>
<feature type="region of interest" description="Disordered" evidence="2">
    <location>
        <begin position="245"/>
        <end position="303"/>
    </location>
</feature>
<feature type="region of interest" description="Disordered" evidence="2">
    <location>
        <begin position="317"/>
        <end position="362"/>
    </location>
</feature>
<dbReference type="Proteomes" id="UP000265120">
    <property type="component" value="Chromosome 11"/>
</dbReference>
<feature type="compositionally biased region" description="Polar residues" evidence="2">
    <location>
        <begin position="319"/>
        <end position="361"/>
    </location>
</feature>